<sequence>MNKHQQNWQNSAKLLGTIFGGLLIGLPAVPHAALAQQSTPQINPCPRIFYEEPHNNRVMVPQGCPPNAFTQKMGMQGQTPIRNNTSVNPTPEQTTMGVGGEMPDGTSTSQNYNYNSQSSMMRSPQGMSNSSGEVTNSTQQSQTSVIQTPSPQQQQPAVAMVMPTSGKVGVRLVNQTAAPISYQVIGDTAPRTLQGKSEVMLQGLSTPVTVTFYRQDKGLLMVTPQGSSQEGMLQLSFKETTDVNMDKSAMRIDQNGAVFLN</sequence>
<name>A0A846HJ16_9CYAN</name>
<keyword evidence="4" id="KW-1185">Reference proteome</keyword>
<feature type="compositionally biased region" description="Low complexity" evidence="1">
    <location>
        <begin position="134"/>
        <end position="155"/>
    </location>
</feature>
<dbReference type="EMBL" id="JTCM02000121">
    <property type="protein sequence ID" value="NEU76610.1"/>
    <property type="molecule type" value="Genomic_DNA"/>
</dbReference>
<feature type="compositionally biased region" description="Polar residues" evidence="1">
    <location>
        <begin position="120"/>
        <end position="133"/>
    </location>
</feature>
<proteinExistence type="predicted"/>
<gene>
    <name evidence="3" type="ORF">PI95_029900</name>
</gene>
<comment type="caution">
    <text evidence="3">The sequence shown here is derived from an EMBL/GenBank/DDBJ whole genome shotgun (WGS) entry which is preliminary data.</text>
</comment>
<feature type="signal peptide" evidence="2">
    <location>
        <begin position="1"/>
        <end position="32"/>
    </location>
</feature>
<keyword evidence="2" id="KW-0732">Signal</keyword>
<evidence type="ECO:0000256" key="2">
    <source>
        <dbReference type="SAM" id="SignalP"/>
    </source>
</evidence>
<reference evidence="3 4" key="1">
    <citation type="journal article" date="2015" name="Genome Announc.">
        <title>Draft Genome Sequence of Cyanobacterium Hassallia byssoidea Strain VB512170, Isolated from Monuments in India.</title>
        <authorList>
            <person name="Singh D."/>
            <person name="Chandrababunaidu M.M."/>
            <person name="Panda A."/>
            <person name="Sen D."/>
            <person name="Bhattacharyya S."/>
            <person name="Adhikary S.P."/>
            <person name="Tripathy S."/>
        </authorList>
    </citation>
    <scope>NUCLEOTIDE SEQUENCE [LARGE SCALE GENOMIC DNA]</scope>
    <source>
        <strain evidence="3 4">VB512170</strain>
    </source>
</reference>
<feature type="chain" id="PRO_5032360540" evidence="2">
    <location>
        <begin position="33"/>
        <end position="261"/>
    </location>
</feature>
<protein>
    <submittedName>
        <fullName evidence="3">Uncharacterized protein</fullName>
    </submittedName>
</protein>
<feature type="region of interest" description="Disordered" evidence="1">
    <location>
        <begin position="116"/>
        <end position="155"/>
    </location>
</feature>
<dbReference type="Proteomes" id="UP000031549">
    <property type="component" value="Unassembled WGS sequence"/>
</dbReference>
<accession>A0A846HJ16</accession>
<dbReference type="AlphaFoldDB" id="A0A846HJ16"/>
<dbReference type="RefSeq" id="WP_039742403.1">
    <property type="nucleotide sequence ID" value="NZ_JTCM02000121.1"/>
</dbReference>
<evidence type="ECO:0000256" key="1">
    <source>
        <dbReference type="SAM" id="MobiDB-lite"/>
    </source>
</evidence>
<organism evidence="3 4">
    <name type="scientific">Hassallia byssoidea VB512170</name>
    <dbReference type="NCBI Taxonomy" id="1304833"/>
    <lineage>
        <taxon>Bacteria</taxon>
        <taxon>Bacillati</taxon>
        <taxon>Cyanobacteriota</taxon>
        <taxon>Cyanophyceae</taxon>
        <taxon>Nostocales</taxon>
        <taxon>Tolypothrichaceae</taxon>
        <taxon>Hassallia</taxon>
    </lineage>
</organism>
<evidence type="ECO:0000313" key="4">
    <source>
        <dbReference type="Proteomes" id="UP000031549"/>
    </source>
</evidence>
<evidence type="ECO:0000313" key="3">
    <source>
        <dbReference type="EMBL" id="NEU76610.1"/>
    </source>
</evidence>